<dbReference type="PROSITE" id="PS51257">
    <property type="entry name" value="PROKAR_LIPOPROTEIN"/>
    <property type="match status" value="1"/>
</dbReference>
<evidence type="ECO:0000313" key="1">
    <source>
        <dbReference type="EMBL" id="ABR47931.1"/>
    </source>
</evidence>
<dbReference type="AlphaFoldDB" id="A6TP13"/>
<evidence type="ECO:0008006" key="3">
    <source>
        <dbReference type="Google" id="ProtNLM"/>
    </source>
</evidence>
<proteinExistence type="predicted"/>
<name>A6TP13_ALKMQ</name>
<organism evidence="1 2">
    <name type="scientific">Alkaliphilus metalliredigens (strain QYMF)</name>
    <dbReference type="NCBI Taxonomy" id="293826"/>
    <lineage>
        <taxon>Bacteria</taxon>
        <taxon>Bacillati</taxon>
        <taxon>Bacillota</taxon>
        <taxon>Clostridia</taxon>
        <taxon>Peptostreptococcales</taxon>
        <taxon>Natronincolaceae</taxon>
        <taxon>Alkaliphilus</taxon>
    </lineage>
</organism>
<accession>A6TP13</accession>
<reference evidence="2" key="1">
    <citation type="journal article" date="2016" name="Genome Announc.">
        <title>Complete genome sequence of Alkaliphilus metalliredigens strain QYMF, an alkaliphilic and metal-reducing bacterium isolated from borax-contaminated leachate ponds.</title>
        <authorList>
            <person name="Hwang C."/>
            <person name="Copeland A."/>
            <person name="Lucas S."/>
            <person name="Lapidus A."/>
            <person name="Barry K."/>
            <person name="Detter J.C."/>
            <person name="Glavina Del Rio T."/>
            <person name="Hammon N."/>
            <person name="Israni S."/>
            <person name="Dalin E."/>
            <person name="Tice H."/>
            <person name="Pitluck S."/>
            <person name="Chertkov O."/>
            <person name="Brettin T."/>
            <person name="Bruce D."/>
            <person name="Han C."/>
            <person name="Schmutz J."/>
            <person name="Larimer F."/>
            <person name="Land M.L."/>
            <person name="Hauser L."/>
            <person name="Kyrpides N."/>
            <person name="Mikhailova N."/>
            <person name="Ye Q."/>
            <person name="Zhou J."/>
            <person name="Richardson P."/>
            <person name="Fields M.W."/>
        </authorList>
    </citation>
    <scope>NUCLEOTIDE SEQUENCE [LARGE SCALE GENOMIC DNA]</scope>
    <source>
        <strain evidence="2">QYMF</strain>
    </source>
</reference>
<dbReference type="Proteomes" id="UP000001572">
    <property type="component" value="Chromosome"/>
</dbReference>
<dbReference type="KEGG" id="amt:Amet_1759"/>
<dbReference type="EMBL" id="CP000724">
    <property type="protein sequence ID" value="ABR47931.1"/>
    <property type="molecule type" value="Genomic_DNA"/>
</dbReference>
<gene>
    <name evidence="1" type="ordered locus">Amet_1759</name>
</gene>
<dbReference type="HOGENOM" id="CLU_1275482_0_0_9"/>
<dbReference type="OrthoDB" id="9820739at2"/>
<evidence type="ECO:0000313" key="2">
    <source>
        <dbReference type="Proteomes" id="UP000001572"/>
    </source>
</evidence>
<keyword evidence="2" id="KW-1185">Reference proteome</keyword>
<protein>
    <recommendedName>
        <fullName evidence="3">Lipoprotein</fullName>
    </recommendedName>
</protein>
<dbReference type="RefSeq" id="WP_012062969.1">
    <property type="nucleotide sequence ID" value="NC_009633.1"/>
</dbReference>
<sequence>MKKFAVLILLISSLFIVSSCGRVIRSGINDYYGEYHFELPFNHSVSNITNMLFFKTDYSMERMNELINEAGYNASLHENGNIKTILISAVKNEFTYYFVIYDKNHLGNTDVYTLSNAMSSIDIDVSERVPNLYVFLVPLHILDTITDSDTKKVYNSFDYIANFYRATGKNDVEIDDVNKTIIFKCEGNPNFSWVQGVVIMQYSETETGNYLEIKPL</sequence>